<protein>
    <submittedName>
        <fullName evidence="1">Uncharacterized protein</fullName>
    </submittedName>
</protein>
<sequence length="108" mass="12183">MFARPWWLSGKASSSEPERSWFESAGRLQNRNPIPPKIRRVLDLLHVKTYVWGQTSSVLCISLECVVPAQAPSSSSDRGSKLRDPSQNSLRIVSKRDVNLIKLNFSCL</sequence>
<gene>
    <name evidence="1" type="ORF">AVEN_243843_1</name>
</gene>
<reference evidence="1 2" key="1">
    <citation type="journal article" date="2019" name="Sci. Rep.">
        <title>Orb-weaving spider Araneus ventricosus genome elucidates the spidroin gene catalogue.</title>
        <authorList>
            <person name="Kono N."/>
            <person name="Nakamura H."/>
            <person name="Ohtoshi R."/>
            <person name="Moran D.A.P."/>
            <person name="Shinohara A."/>
            <person name="Yoshida Y."/>
            <person name="Fujiwara M."/>
            <person name="Mori M."/>
            <person name="Tomita M."/>
            <person name="Arakawa K."/>
        </authorList>
    </citation>
    <scope>NUCLEOTIDE SEQUENCE [LARGE SCALE GENOMIC DNA]</scope>
</reference>
<evidence type="ECO:0000313" key="1">
    <source>
        <dbReference type="EMBL" id="GBL75060.1"/>
    </source>
</evidence>
<keyword evidence="2" id="KW-1185">Reference proteome</keyword>
<accession>A0A4Y2A5V2</accession>
<dbReference type="Proteomes" id="UP000499080">
    <property type="component" value="Unassembled WGS sequence"/>
</dbReference>
<proteinExistence type="predicted"/>
<organism evidence="1 2">
    <name type="scientific">Araneus ventricosus</name>
    <name type="common">Orbweaver spider</name>
    <name type="synonym">Epeira ventricosa</name>
    <dbReference type="NCBI Taxonomy" id="182803"/>
    <lineage>
        <taxon>Eukaryota</taxon>
        <taxon>Metazoa</taxon>
        <taxon>Ecdysozoa</taxon>
        <taxon>Arthropoda</taxon>
        <taxon>Chelicerata</taxon>
        <taxon>Arachnida</taxon>
        <taxon>Araneae</taxon>
        <taxon>Araneomorphae</taxon>
        <taxon>Entelegynae</taxon>
        <taxon>Araneoidea</taxon>
        <taxon>Araneidae</taxon>
        <taxon>Araneus</taxon>
    </lineage>
</organism>
<name>A0A4Y2A5V2_ARAVE</name>
<dbReference type="AlphaFoldDB" id="A0A4Y2A5V2"/>
<comment type="caution">
    <text evidence="1">The sequence shown here is derived from an EMBL/GenBank/DDBJ whole genome shotgun (WGS) entry which is preliminary data.</text>
</comment>
<evidence type="ECO:0000313" key="2">
    <source>
        <dbReference type="Proteomes" id="UP000499080"/>
    </source>
</evidence>
<dbReference type="EMBL" id="BGPR01000006">
    <property type="protein sequence ID" value="GBL75060.1"/>
    <property type="molecule type" value="Genomic_DNA"/>
</dbReference>